<dbReference type="InterPro" id="IPR001055">
    <property type="entry name" value="Adrenodoxin-like"/>
</dbReference>
<keyword evidence="8" id="KW-0411">Iron-sulfur</keyword>
<organism evidence="11 12">
    <name type="scientific">Eimeria maxima</name>
    <name type="common">Coccidian parasite</name>
    <dbReference type="NCBI Taxonomy" id="5804"/>
    <lineage>
        <taxon>Eukaryota</taxon>
        <taxon>Sar</taxon>
        <taxon>Alveolata</taxon>
        <taxon>Apicomplexa</taxon>
        <taxon>Conoidasida</taxon>
        <taxon>Coccidia</taxon>
        <taxon>Eucoccidiorida</taxon>
        <taxon>Eimeriorina</taxon>
        <taxon>Eimeriidae</taxon>
        <taxon>Eimeria</taxon>
    </lineage>
</organism>
<evidence type="ECO:0000256" key="5">
    <source>
        <dbReference type="ARBA" id="ARBA00022723"/>
    </source>
</evidence>
<dbReference type="GO" id="GO:0005739">
    <property type="term" value="C:mitochondrion"/>
    <property type="evidence" value="ECO:0007669"/>
    <property type="project" value="TreeGrafter"/>
</dbReference>
<evidence type="ECO:0000256" key="2">
    <source>
        <dbReference type="ARBA" id="ARBA00019395"/>
    </source>
</evidence>
<dbReference type="GO" id="GO:0140647">
    <property type="term" value="P:P450-containing electron transport chain"/>
    <property type="evidence" value="ECO:0007669"/>
    <property type="project" value="InterPro"/>
</dbReference>
<sequence length="127" mass="13952">MIRPRLPPAVLRSFVFVEEDGKETPVKVPEGCTVLEAAHSNNVPIEGACEGQCSCSTCHVILSDELFAALKTPTEEEEDMLDLAACLTDTSRLGCQIRVNSSFNGEKIRLPPMTRNFFVDGYKPSPH</sequence>
<evidence type="ECO:0000256" key="8">
    <source>
        <dbReference type="ARBA" id="ARBA00023014"/>
    </source>
</evidence>
<evidence type="ECO:0000313" key="11">
    <source>
        <dbReference type="EMBL" id="CDJ57640.1"/>
    </source>
</evidence>
<dbReference type="PANTHER" id="PTHR23426:SF72">
    <property type="entry name" value="2FE-2S FERREDOXIN-TYPE DOMAIN-CONTAINING PROTEIN"/>
    <property type="match status" value="1"/>
</dbReference>
<gene>
    <name evidence="11" type="ORF">EMWEY_00041370</name>
</gene>
<evidence type="ECO:0000313" key="12">
    <source>
        <dbReference type="Proteomes" id="UP000030763"/>
    </source>
</evidence>
<dbReference type="SUPFAM" id="SSF54292">
    <property type="entry name" value="2Fe-2S ferredoxin-like"/>
    <property type="match status" value="1"/>
</dbReference>
<dbReference type="OrthoDB" id="328524at2759"/>
<dbReference type="GO" id="GO:0046872">
    <property type="term" value="F:metal ion binding"/>
    <property type="evidence" value="ECO:0007669"/>
    <property type="project" value="UniProtKB-KW"/>
</dbReference>
<reference evidence="11" key="1">
    <citation type="submission" date="2013-10" db="EMBL/GenBank/DDBJ databases">
        <title>Genomic analysis of the causative agents of coccidiosis in chickens.</title>
        <authorList>
            <person name="Reid A.J."/>
            <person name="Blake D."/>
            <person name="Billington K."/>
            <person name="Browne H."/>
            <person name="Dunn M."/>
            <person name="Hung S."/>
            <person name="Kawahara F."/>
            <person name="Miranda-Saavedra D."/>
            <person name="Mourier T."/>
            <person name="Nagra H."/>
            <person name="Otto T.D."/>
            <person name="Rawlings N."/>
            <person name="Sanchez A."/>
            <person name="Sanders M."/>
            <person name="Subramaniam C."/>
            <person name="Tay Y."/>
            <person name="Dear P."/>
            <person name="Doerig C."/>
            <person name="Gruber A."/>
            <person name="Parkinson J."/>
            <person name="Shirley M."/>
            <person name="Wan K.L."/>
            <person name="Berriman M."/>
            <person name="Tomley F."/>
            <person name="Pain A."/>
        </authorList>
    </citation>
    <scope>NUCLEOTIDE SEQUENCE [LARGE SCALE GENOMIC DNA]</scope>
    <source>
        <strain evidence="11">Weybridge</strain>
    </source>
</reference>
<dbReference type="Gene3D" id="3.10.20.30">
    <property type="match status" value="1"/>
</dbReference>
<comment type="cofactor">
    <cofactor evidence="9">
        <name>[2Fe-2S] cluster</name>
        <dbReference type="ChEBI" id="CHEBI:190135"/>
    </cofactor>
</comment>
<dbReference type="InterPro" id="IPR001041">
    <property type="entry name" value="2Fe-2S_ferredoxin-type"/>
</dbReference>
<evidence type="ECO:0000256" key="9">
    <source>
        <dbReference type="ARBA" id="ARBA00034078"/>
    </source>
</evidence>
<dbReference type="InterPro" id="IPR012675">
    <property type="entry name" value="Beta-grasp_dom_sf"/>
</dbReference>
<dbReference type="InterPro" id="IPR018298">
    <property type="entry name" value="Adrenodoxin_Fe-S_BS"/>
</dbReference>
<dbReference type="Pfam" id="PF00111">
    <property type="entry name" value="Fer2"/>
    <property type="match status" value="1"/>
</dbReference>
<name>U6M7K3_EIMMA</name>
<keyword evidence="3" id="KW-0813">Transport</keyword>
<keyword evidence="5" id="KW-0479">Metal-binding</keyword>
<proteinExistence type="inferred from homology"/>
<dbReference type="GO" id="GO:0009055">
    <property type="term" value="F:electron transfer activity"/>
    <property type="evidence" value="ECO:0007669"/>
    <property type="project" value="TreeGrafter"/>
</dbReference>
<dbReference type="InterPro" id="IPR036010">
    <property type="entry name" value="2Fe-2S_ferredoxin-like_sf"/>
</dbReference>
<dbReference type="GeneID" id="25338123"/>
<dbReference type="RefSeq" id="XP_013334288.1">
    <property type="nucleotide sequence ID" value="XM_013478834.1"/>
</dbReference>
<keyword evidence="6" id="KW-0249">Electron transport</keyword>
<dbReference type="CDD" id="cd00207">
    <property type="entry name" value="fer2"/>
    <property type="match status" value="1"/>
</dbReference>
<evidence type="ECO:0000256" key="7">
    <source>
        <dbReference type="ARBA" id="ARBA00023004"/>
    </source>
</evidence>
<evidence type="ECO:0000256" key="6">
    <source>
        <dbReference type="ARBA" id="ARBA00022982"/>
    </source>
</evidence>
<dbReference type="VEuPathDB" id="ToxoDB:EMWEY_00041370"/>
<keyword evidence="4" id="KW-0001">2Fe-2S</keyword>
<dbReference type="GO" id="GO:0051537">
    <property type="term" value="F:2 iron, 2 sulfur cluster binding"/>
    <property type="evidence" value="ECO:0007669"/>
    <property type="project" value="UniProtKB-KW"/>
</dbReference>
<dbReference type="Proteomes" id="UP000030763">
    <property type="component" value="Unassembled WGS sequence"/>
</dbReference>
<evidence type="ECO:0000259" key="10">
    <source>
        <dbReference type="PROSITE" id="PS51085"/>
    </source>
</evidence>
<protein>
    <recommendedName>
        <fullName evidence="2">2Fe-2S ferredoxin</fullName>
    </recommendedName>
</protein>
<keyword evidence="12" id="KW-1185">Reference proteome</keyword>
<reference evidence="11" key="2">
    <citation type="submission" date="2013-10" db="EMBL/GenBank/DDBJ databases">
        <authorList>
            <person name="Aslett M."/>
        </authorList>
    </citation>
    <scope>NUCLEOTIDE SEQUENCE [LARGE SCALE GENOMIC DNA]</scope>
    <source>
        <strain evidence="11">Weybridge</strain>
    </source>
</reference>
<evidence type="ECO:0000256" key="4">
    <source>
        <dbReference type="ARBA" id="ARBA00022714"/>
    </source>
</evidence>
<keyword evidence="7" id="KW-0408">Iron</keyword>
<evidence type="ECO:0000256" key="1">
    <source>
        <dbReference type="ARBA" id="ARBA00010914"/>
    </source>
</evidence>
<dbReference type="AlphaFoldDB" id="U6M7K3"/>
<feature type="domain" description="2Fe-2S ferredoxin-type" evidence="10">
    <location>
        <begin position="12"/>
        <end position="114"/>
    </location>
</feature>
<dbReference type="OMA" id="TPMEEDM"/>
<dbReference type="PRINTS" id="PR00355">
    <property type="entry name" value="ADRENODOXIN"/>
</dbReference>
<dbReference type="PROSITE" id="PS51085">
    <property type="entry name" value="2FE2S_FER_2"/>
    <property type="match status" value="1"/>
</dbReference>
<dbReference type="PROSITE" id="PS00814">
    <property type="entry name" value="ADX"/>
    <property type="match status" value="1"/>
</dbReference>
<dbReference type="PANTHER" id="PTHR23426">
    <property type="entry name" value="FERREDOXIN/ADRENODOXIN"/>
    <property type="match status" value="1"/>
</dbReference>
<accession>U6M7K3</accession>
<comment type="similarity">
    <text evidence="1">Belongs to the adrenodoxin/putidaredoxin family.</text>
</comment>
<evidence type="ECO:0000256" key="3">
    <source>
        <dbReference type="ARBA" id="ARBA00022448"/>
    </source>
</evidence>
<dbReference type="EMBL" id="HG719345">
    <property type="protein sequence ID" value="CDJ57640.1"/>
    <property type="molecule type" value="Genomic_DNA"/>
</dbReference>